<organism evidence="1 2">
    <name type="scientific">Rhynchosporium graminicola</name>
    <dbReference type="NCBI Taxonomy" id="2792576"/>
    <lineage>
        <taxon>Eukaryota</taxon>
        <taxon>Fungi</taxon>
        <taxon>Dikarya</taxon>
        <taxon>Ascomycota</taxon>
        <taxon>Pezizomycotina</taxon>
        <taxon>Leotiomycetes</taxon>
        <taxon>Helotiales</taxon>
        <taxon>Ploettnerulaceae</taxon>
        <taxon>Rhynchosporium</taxon>
    </lineage>
</organism>
<accession>A0A1E1KB77</accession>
<dbReference type="STRING" id="914237.A0A1E1KB77"/>
<name>A0A1E1KB77_9HELO</name>
<dbReference type="Proteomes" id="UP000178129">
    <property type="component" value="Unassembled WGS sequence"/>
</dbReference>
<comment type="caution">
    <text evidence="1">The sequence shown here is derived from an EMBL/GenBank/DDBJ whole genome shotgun (WGS) entry which is preliminary data.</text>
</comment>
<keyword evidence="2" id="KW-1185">Reference proteome</keyword>
<protein>
    <submittedName>
        <fullName evidence="1">Uncharacterized protein</fullName>
    </submittedName>
</protein>
<dbReference type="EMBL" id="FJUW01000010">
    <property type="protein sequence ID" value="CZS95316.1"/>
    <property type="molecule type" value="Genomic_DNA"/>
</dbReference>
<reference evidence="2" key="1">
    <citation type="submission" date="2016-03" db="EMBL/GenBank/DDBJ databases">
        <authorList>
            <person name="Ploux O."/>
        </authorList>
    </citation>
    <scope>NUCLEOTIDE SEQUENCE [LARGE SCALE GENOMIC DNA]</scope>
    <source>
        <strain evidence="2">UK7</strain>
    </source>
</reference>
<evidence type="ECO:0000313" key="2">
    <source>
        <dbReference type="Proteomes" id="UP000178129"/>
    </source>
</evidence>
<dbReference type="InParanoid" id="A0A1E1KB77"/>
<proteinExistence type="predicted"/>
<evidence type="ECO:0000313" key="1">
    <source>
        <dbReference type="EMBL" id="CZS95316.1"/>
    </source>
</evidence>
<gene>
    <name evidence="1" type="ORF">RCO7_05787</name>
</gene>
<dbReference type="AlphaFoldDB" id="A0A1E1KB77"/>
<sequence>MARSCSQKLYKSLIEGTSFVQASVLPPRSLKLQADDTFNNTVERRDDAHALNPAERGMLNDLRDAYQGFSWDTAYPGGAGPRGEKGTKDGGCDLDLFKVILEATRNAVRLATFSGTDLIQEDRSFNKFFVRNSIAPAGGRWISSKDIQNTFASIKHNMLVPSRFPIDGTRKRRRPQRVGLQCKDTALPLGGHEGCAGTAVYLRSDAQRQCYVEWREFRFLTYSDRTTRLNQILEGPRRSEADLGDSRWISYEQVIIHEWLQTDIMGYSEHLNDLVDEIDDNSPKRRVYGMSEARDYAWKFMKGTKQSINKNVALNDTLKFLLNVENYVWYFVDKMGWTGNGNSYPNRKRRLEHRTNQITRRVLTDESPLTNPSTLSPATWPANCHGELAIDTADTSVLVCDYVIPPFEDYPTSIPDPEPYMPYPEPTVPAPALPVVTLPSDPKNCNCNESGCTRESPSCCANGTC</sequence>